<evidence type="ECO:0000313" key="3">
    <source>
        <dbReference type="Proteomes" id="UP000530514"/>
    </source>
</evidence>
<dbReference type="EMBL" id="JACEIP010000023">
    <property type="protein sequence ID" value="MBA4543891.1"/>
    <property type="molecule type" value="Genomic_DNA"/>
</dbReference>
<organism evidence="2 3">
    <name type="scientific">Thermoactinomyces daqus</name>
    <dbReference type="NCBI Taxonomy" id="1329516"/>
    <lineage>
        <taxon>Bacteria</taxon>
        <taxon>Bacillati</taxon>
        <taxon>Bacillota</taxon>
        <taxon>Bacilli</taxon>
        <taxon>Bacillales</taxon>
        <taxon>Thermoactinomycetaceae</taxon>
        <taxon>Thermoactinomyces</taxon>
    </lineage>
</organism>
<evidence type="ECO:0000313" key="2">
    <source>
        <dbReference type="EMBL" id="MBA4543891.1"/>
    </source>
</evidence>
<protein>
    <submittedName>
        <fullName evidence="2">Uncharacterized protein</fullName>
    </submittedName>
</protein>
<feature type="compositionally biased region" description="Basic and acidic residues" evidence="1">
    <location>
        <begin position="1"/>
        <end position="12"/>
    </location>
</feature>
<evidence type="ECO:0000256" key="1">
    <source>
        <dbReference type="SAM" id="MobiDB-lite"/>
    </source>
</evidence>
<proteinExistence type="predicted"/>
<feature type="region of interest" description="Disordered" evidence="1">
    <location>
        <begin position="1"/>
        <end position="53"/>
    </location>
</feature>
<dbReference type="AlphaFoldDB" id="A0A7W1XC11"/>
<keyword evidence="3" id="KW-1185">Reference proteome</keyword>
<dbReference type="OrthoDB" id="2667079at2"/>
<sequence>MSENKQGKRGENNHPQTAKVQKGEHKNGRLSQFKNHHPEGEPYPSEYLSRERD</sequence>
<dbReference type="RefSeq" id="WP_160173932.1">
    <property type="nucleotide sequence ID" value="NZ_JACEIP010000023.1"/>
</dbReference>
<reference evidence="2 3" key="1">
    <citation type="submission" date="2020-07" db="EMBL/GenBank/DDBJ databases">
        <authorList>
            <person name="Feng H."/>
        </authorList>
    </citation>
    <scope>NUCLEOTIDE SEQUENCE [LARGE SCALE GENOMIC DNA]</scope>
    <source>
        <strain evidence="3">s-11</strain>
    </source>
</reference>
<comment type="caution">
    <text evidence="2">The sequence shown here is derived from an EMBL/GenBank/DDBJ whole genome shotgun (WGS) entry which is preliminary data.</text>
</comment>
<name>A0A7W1XC11_9BACL</name>
<dbReference type="Proteomes" id="UP000530514">
    <property type="component" value="Unassembled WGS sequence"/>
</dbReference>
<accession>A0A7W1XC11</accession>
<gene>
    <name evidence="2" type="ORF">H1164_13440</name>
</gene>